<organism evidence="1 2">
    <name type="scientific">Brachybacterium equifaecis</name>
    <dbReference type="NCBI Taxonomy" id="2910770"/>
    <lineage>
        <taxon>Bacteria</taxon>
        <taxon>Bacillati</taxon>
        <taxon>Actinomycetota</taxon>
        <taxon>Actinomycetes</taxon>
        <taxon>Micrococcales</taxon>
        <taxon>Dermabacteraceae</taxon>
        <taxon>Brachybacterium</taxon>
    </lineage>
</organism>
<dbReference type="EMBL" id="JAKNCJ010000001">
    <property type="protein sequence ID" value="MCL6422606.1"/>
    <property type="molecule type" value="Genomic_DNA"/>
</dbReference>
<name>A0ABT0QYB4_9MICO</name>
<dbReference type="InterPro" id="IPR007497">
    <property type="entry name" value="SIMPL/DUF541"/>
</dbReference>
<reference evidence="1" key="1">
    <citation type="submission" date="2022-02" db="EMBL/GenBank/DDBJ databases">
        <authorList>
            <person name="Lee M."/>
            <person name="Kim S.-J."/>
            <person name="Jung M.-Y."/>
        </authorList>
    </citation>
    <scope>NUCLEOTIDE SEQUENCE</scope>
    <source>
        <strain evidence="1">JHP9</strain>
    </source>
</reference>
<dbReference type="RefSeq" id="WP_249736701.1">
    <property type="nucleotide sequence ID" value="NZ_JAKNCJ010000001.1"/>
</dbReference>
<evidence type="ECO:0000313" key="2">
    <source>
        <dbReference type="Proteomes" id="UP001203761"/>
    </source>
</evidence>
<dbReference type="Proteomes" id="UP001203761">
    <property type="component" value="Unassembled WGS sequence"/>
</dbReference>
<gene>
    <name evidence="1" type="ORF">Bequi_04265</name>
</gene>
<accession>A0ABT0QYB4</accession>
<dbReference type="Gene3D" id="3.30.110.170">
    <property type="entry name" value="Protein of unknown function (DUF541), domain 1"/>
    <property type="match status" value="1"/>
</dbReference>
<dbReference type="Pfam" id="PF04402">
    <property type="entry name" value="SIMPL"/>
    <property type="match status" value="1"/>
</dbReference>
<sequence length="233" mass="24244">MRITVTGDASRHLPPELADLTLLVSTESGSAAESLERTSTLLHELQADIEQLAAPGADGSRSPLAAHAILPIATRSWRPWTPEGEAEQPRCAASATLRLTFREHRALTDLIARWGGREGIEAQSVTWSLAPSHQREAEAEVLAGAVQDATARARVIAEAAGFAHLTMTEAADAGLLGDAGAPAGSWGAGSWGAEAGAAGRAKMFSAADSGQGVDVTPEDIEVAVRIHARFEAS</sequence>
<comment type="caution">
    <text evidence="1">The sequence shown here is derived from an EMBL/GenBank/DDBJ whole genome shotgun (WGS) entry which is preliminary data.</text>
</comment>
<keyword evidence="2" id="KW-1185">Reference proteome</keyword>
<evidence type="ECO:0000313" key="1">
    <source>
        <dbReference type="EMBL" id="MCL6422606.1"/>
    </source>
</evidence>
<proteinExistence type="predicted"/>
<protein>
    <submittedName>
        <fullName evidence="1">SIMPL domain-containing protein</fullName>
    </submittedName>
</protein>
<dbReference type="Gene3D" id="3.30.70.2970">
    <property type="entry name" value="Protein of unknown function (DUF541), domain 2"/>
    <property type="match status" value="1"/>
</dbReference>